<keyword evidence="1" id="KW-1133">Transmembrane helix</keyword>
<dbReference type="EC" id="3.4.23.-" evidence="2"/>
<keyword evidence="3" id="KW-1185">Reference proteome</keyword>
<dbReference type="NCBIfam" id="TIGR02281">
    <property type="entry name" value="clan_AA_DTGA"/>
    <property type="match status" value="1"/>
</dbReference>
<dbReference type="Gene3D" id="2.40.70.10">
    <property type="entry name" value="Acid Proteases"/>
    <property type="match status" value="1"/>
</dbReference>
<evidence type="ECO:0000313" key="2">
    <source>
        <dbReference type="EMBL" id="QIZ78552.1"/>
    </source>
</evidence>
<dbReference type="InterPro" id="IPR021109">
    <property type="entry name" value="Peptidase_aspartic_dom_sf"/>
</dbReference>
<keyword evidence="2" id="KW-0645">Protease</keyword>
<dbReference type="PROSITE" id="PS00141">
    <property type="entry name" value="ASP_PROTEASE"/>
    <property type="match status" value="1"/>
</dbReference>
<reference evidence="2 3" key="1">
    <citation type="submission" date="2020-04" db="EMBL/GenBank/DDBJ databases">
        <title>Ferrimonas sp. S7 isolated from sea water.</title>
        <authorList>
            <person name="Bae S.S."/>
            <person name="Baek K."/>
        </authorList>
    </citation>
    <scope>NUCLEOTIDE SEQUENCE [LARGE SCALE GENOMIC DNA]</scope>
    <source>
        <strain evidence="2 3">S7</strain>
    </source>
</reference>
<dbReference type="SUPFAM" id="SSF50630">
    <property type="entry name" value="Acid proteases"/>
    <property type="match status" value="1"/>
</dbReference>
<dbReference type="Pfam" id="PF13975">
    <property type="entry name" value="gag-asp_proteas"/>
    <property type="match status" value="1"/>
</dbReference>
<protein>
    <submittedName>
        <fullName evidence="2">TIGR02281 family clan AA aspartic protease</fullName>
        <ecNumber evidence="2">3.4.23.-</ecNumber>
    </submittedName>
</protein>
<evidence type="ECO:0000256" key="1">
    <source>
        <dbReference type="SAM" id="Phobius"/>
    </source>
</evidence>
<keyword evidence="2" id="KW-0378">Hydrolase</keyword>
<proteinExistence type="predicted"/>
<dbReference type="GO" id="GO:0004190">
    <property type="term" value="F:aspartic-type endopeptidase activity"/>
    <property type="evidence" value="ECO:0007669"/>
    <property type="project" value="InterPro"/>
</dbReference>
<evidence type="ECO:0000313" key="3">
    <source>
        <dbReference type="Proteomes" id="UP000501602"/>
    </source>
</evidence>
<name>A0A6H1UL76_9GAMM</name>
<dbReference type="RefSeq" id="WP_168662624.1">
    <property type="nucleotide sequence ID" value="NZ_CP051180.1"/>
</dbReference>
<dbReference type="InterPro" id="IPR011969">
    <property type="entry name" value="Clan_AA_Asp_peptidase_C"/>
</dbReference>
<dbReference type="AlphaFoldDB" id="A0A6H1UL76"/>
<dbReference type="KEGG" id="fes:HER31_17595"/>
<accession>A0A6H1UL76</accession>
<keyword evidence="1" id="KW-0472">Membrane</keyword>
<dbReference type="InterPro" id="IPR034122">
    <property type="entry name" value="Retropepsin-like_bacterial"/>
</dbReference>
<keyword evidence="1" id="KW-0812">Transmembrane</keyword>
<sequence>MPSTATSQTRTGKLMFVMAWLILAALLYFYFDQKIERQYNPNQNVSTDAANTITLQQNRQGHYVTSALLNEQAVVMLLDTGATEISIPAAVADKLQLPRGRPFQVNTANGSIRVWQTHIESLSIGGLTLYNLSAHINPGLDGHTILLGMNALRDLELVQRGKRLTLRKY</sequence>
<dbReference type="EMBL" id="CP051180">
    <property type="protein sequence ID" value="QIZ78552.1"/>
    <property type="molecule type" value="Genomic_DNA"/>
</dbReference>
<dbReference type="GO" id="GO:0006508">
    <property type="term" value="P:proteolysis"/>
    <property type="evidence" value="ECO:0007669"/>
    <property type="project" value="UniProtKB-KW"/>
</dbReference>
<organism evidence="2 3">
    <name type="scientific">Ferrimonas lipolytica</name>
    <dbReference type="NCBI Taxonomy" id="2724191"/>
    <lineage>
        <taxon>Bacteria</taxon>
        <taxon>Pseudomonadati</taxon>
        <taxon>Pseudomonadota</taxon>
        <taxon>Gammaproteobacteria</taxon>
        <taxon>Alteromonadales</taxon>
        <taxon>Ferrimonadaceae</taxon>
        <taxon>Ferrimonas</taxon>
    </lineage>
</organism>
<feature type="transmembrane region" description="Helical" evidence="1">
    <location>
        <begin position="12"/>
        <end position="31"/>
    </location>
</feature>
<dbReference type="CDD" id="cd05483">
    <property type="entry name" value="retropepsin_like_bacteria"/>
    <property type="match status" value="1"/>
</dbReference>
<dbReference type="Proteomes" id="UP000501602">
    <property type="component" value="Chromosome"/>
</dbReference>
<dbReference type="InterPro" id="IPR001969">
    <property type="entry name" value="Aspartic_peptidase_AS"/>
</dbReference>
<gene>
    <name evidence="2" type="ORF">HER31_17595</name>
</gene>